<dbReference type="Gene3D" id="1.10.225.10">
    <property type="entry name" value="Saposin-like"/>
    <property type="match status" value="1"/>
</dbReference>
<dbReference type="EMBL" id="UYYB01096742">
    <property type="protein sequence ID" value="VDM76312.1"/>
    <property type="molecule type" value="Genomic_DNA"/>
</dbReference>
<dbReference type="InterPro" id="IPR008139">
    <property type="entry name" value="SaposinB_dom"/>
</dbReference>
<evidence type="ECO:0000256" key="2">
    <source>
        <dbReference type="SAM" id="Coils"/>
    </source>
</evidence>
<dbReference type="InterPro" id="IPR008138">
    <property type="entry name" value="SapB_2"/>
</dbReference>
<feature type="domain" description="Saposin B-type" evidence="4">
    <location>
        <begin position="21"/>
        <end position="99"/>
    </location>
</feature>
<keyword evidence="3" id="KW-0732">Signal</keyword>
<evidence type="ECO:0000259" key="4">
    <source>
        <dbReference type="PROSITE" id="PS50015"/>
    </source>
</evidence>
<dbReference type="SUPFAM" id="SSF47862">
    <property type="entry name" value="Saposin"/>
    <property type="match status" value="1"/>
</dbReference>
<reference evidence="5 6" key="1">
    <citation type="submission" date="2018-11" db="EMBL/GenBank/DDBJ databases">
        <authorList>
            <consortium name="Pathogen Informatics"/>
        </authorList>
    </citation>
    <scope>NUCLEOTIDE SEQUENCE [LARGE SCALE GENOMIC DNA]</scope>
</reference>
<proteinExistence type="predicted"/>
<dbReference type="InterPro" id="IPR011001">
    <property type="entry name" value="Saposin-like"/>
</dbReference>
<evidence type="ECO:0000256" key="1">
    <source>
        <dbReference type="ARBA" id="ARBA00023157"/>
    </source>
</evidence>
<feature type="coiled-coil region" evidence="2">
    <location>
        <begin position="28"/>
        <end position="55"/>
    </location>
</feature>
<dbReference type="Pfam" id="PF03489">
    <property type="entry name" value="SapB_2"/>
    <property type="match status" value="1"/>
</dbReference>
<keyword evidence="6" id="KW-1185">Reference proteome</keyword>
<dbReference type="AlphaFoldDB" id="A0A3P7LAM3"/>
<keyword evidence="1" id="KW-1015">Disulfide bond</keyword>
<organism evidence="5 6">
    <name type="scientific">Strongylus vulgaris</name>
    <name type="common">Blood worm</name>
    <dbReference type="NCBI Taxonomy" id="40348"/>
    <lineage>
        <taxon>Eukaryota</taxon>
        <taxon>Metazoa</taxon>
        <taxon>Ecdysozoa</taxon>
        <taxon>Nematoda</taxon>
        <taxon>Chromadorea</taxon>
        <taxon>Rhabditida</taxon>
        <taxon>Rhabditina</taxon>
        <taxon>Rhabditomorpha</taxon>
        <taxon>Strongyloidea</taxon>
        <taxon>Strongylidae</taxon>
        <taxon>Strongylus</taxon>
    </lineage>
</organism>
<dbReference type="PROSITE" id="PS50015">
    <property type="entry name" value="SAP_B"/>
    <property type="match status" value="1"/>
</dbReference>
<accession>A0A3P7LAM3</accession>
<gene>
    <name evidence="5" type="ORF">SVUK_LOCUS11310</name>
</gene>
<evidence type="ECO:0000256" key="3">
    <source>
        <dbReference type="SAM" id="SignalP"/>
    </source>
</evidence>
<dbReference type="Proteomes" id="UP000270094">
    <property type="component" value="Unassembled WGS sequence"/>
</dbReference>
<name>A0A3P7LAM3_STRVU</name>
<keyword evidence="2" id="KW-0175">Coiled coil</keyword>
<feature type="signal peptide" evidence="3">
    <location>
        <begin position="1"/>
        <end position="17"/>
    </location>
</feature>
<dbReference type="SMART" id="SM00741">
    <property type="entry name" value="SapB"/>
    <property type="match status" value="1"/>
</dbReference>
<dbReference type="OrthoDB" id="69496at2759"/>
<protein>
    <recommendedName>
        <fullName evidence="4">Saposin B-type domain-containing protein</fullName>
    </recommendedName>
</protein>
<evidence type="ECO:0000313" key="6">
    <source>
        <dbReference type="Proteomes" id="UP000270094"/>
    </source>
</evidence>
<evidence type="ECO:0000313" key="5">
    <source>
        <dbReference type="EMBL" id="VDM76312.1"/>
    </source>
</evidence>
<sequence>MKAVLLVIGLCITMCSAEKKKKPLCEMCEDVIQTLDKLLEKGEDLEKAMEEYCDTDCPDFLKPYCEKIDQKLKYIIEKLKDHDTPEKICTDIHLCVDHDTPEKICTDIHLCVVQ</sequence>
<feature type="chain" id="PRO_5018057110" description="Saposin B-type domain-containing protein" evidence="3">
    <location>
        <begin position="18"/>
        <end position="114"/>
    </location>
</feature>